<dbReference type="InterPro" id="IPR011929">
    <property type="entry name" value="Phage_pept_NlpC/P60"/>
</dbReference>
<dbReference type="SUPFAM" id="SSF54001">
    <property type="entry name" value="Cysteine proteinases"/>
    <property type="match status" value="1"/>
</dbReference>
<sequence>MIDEREYAWGQMVIAEALAWVGTPYRHQASRKGVACDCLGLVRGVWRSLYGSEPEEAGVYSKDWAEATGEERLLRAAERHFIRCSKDELLPGKLVLFRWRSNVPAKHAGILLDATQFIHAYEGSAVTVSPLAPQWRRRIAGIFAFPVKTEK</sequence>
<evidence type="ECO:0000256" key="3">
    <source>
        <dbReference type="ARBA" id="ARBA00022801"/>
    </source>
</evidence>
<proteinExistence type="inferred from homology"/>
<comment type="caution">
    <text evidence="6">The sequence shown here is derived from an EMBL/GenBank/DDBJ whole genome shotgun (WGS) entry which is preliminary data.</text>
</comment>
<evidence type="ECO:0000256" key="1">
    <source>
        <dbReference type="ARBA" id="ARBA00007074"/>
    </source>
</evidence>
<keyword evidence="3" id="KW-0378">Hydrolase</keyword>
<dbReference type="Proteomes" id="UP000636264">
    <property type="component" value="Unassembled WGS sequence"/>
</dbReference>
<evidence type="ECO:0000259" key="5">
    <source>
        <dbReference type="PROSITE" id="PS51935"/>
    </source>
</evidence>
<dbReference type="Pfam" id="PF00877">
    <property type="entry name" value="NLPC_P60"/>
    <property type="match status" value="1"/>
</dbReference>
<dbReference type="RefSeq" id="WP_188722143.1">
    <property type="nucleotide sequence ID" value="NZ_BMIF01000011.1"/>
</dbReference>
<dbReference type="EMBL" id="BMIF01000011">
    <property type="protein sequence ID" value="GGA75857.1"/>
    <property type="molecule type" value="Genomic_DNA"/>
</dbReference>
<reference evidence="6" key="2">
    <citation type="submission" date="2020-09" db="EMBL/GenBank/DDBJ databases">
        <authorList>
            <person name="Sun Q."/>
            <person name="Zhou Y."/>
        </authorList>
    </citation>
    <scope>NUCLEOTIDE SEQUENCE</scope>
    <source>
        <strain evidence="6">CGMCC 1.15320</strain>
    </source>
</reference>
<reference evidence="6" key="1">
    <citation type="journal article" date="2014" name="Int. J. Syst. Evol. Microbiol.">
        <title>Complete genome sequence of Corynebacterium casei LMG S-19264T (=DSM 44701T), isolated from a smear-ripened cheese.</title>
        <authorList>
            <consortium name="US DOE Joint Genome Institute (JGI-PGF)"/>
            <person name="Walter F."/>
            <person name="Albersmeier A."/>
            <person name="Kalinowski J."/>
            <person name="Ruckert C."/>
        </authorList>
    </citation>
    <scope>NUCLEOTIDE SEQUENCE</scope>
    <source>
        <strain evidence="6">CGMCC 1.15320</strain>
    </source>
</reference>
<dbReference type="InterPro" id="IPR038765">
    <property type="entry name" value="Papain-like_cys_pep_sf"/>
</dbReference>
<comment type="similarity">
    <text evidence="1">Belongs to the peptidase C40 family.</text>
</comment>
<organism evidence="6 7">
    <name type="scientific">Nitratireductor aestuarii</name>
    <dbReference type="NCBI Taxonomy" id="1735103"/>
    <lineage>
        <taxon>Bacteria</taxon>
        <taxon>Pseudomonadati</taxon>
        <taxon>Pseudomonadota</taxon>
        <taxon>Alphaproteobacteria</taxon>
        <taxon>Hyphomicrobiales</taxon>
        <taxon>Phyllobacteriaceae</taxon>
        <taxon>Nitratireductor</taxon>
    </lineage>
</organism>
<protein>
    <submittedName>
        <fullName evidence="6">Peptidase</fullName>
    </submittedName>
</protein>
<dbReference type="InterPro" id="IPR000064">
    <property type="entry name" value="NLP_P60_dom"/>
</dbReference>
<keyword evidence="7" id="KW-1185">Reference proteome</keyword>
<dbReference type="GO" id="GO:0006508">
    <property type="term" value="P:proteolysis"/>
    <property type="evidence" value="ECO:0007669"/>
    <property type="project" value="UniProtKB-KW"/>
</dbReference>
<gene>
    <name evidence="6" type="ORF">GCM10011385_32360</name>
</gene>
<evidence type="ECO:0000256" key="4">
    <source>
        <dbReference type="ARBA" id="ARBA00022807"/>
    </source>
</evidence>
<evidence type="ECO:0000256" key="2">
    <source>
        <dbReference type="ARBA" id="ARBA00022670"/>
    </source>
</evidence>
<dbReference type="NCBIfam" id="TIGR02219">
    <property type="entry name" value="phage_NlpC_fam"/>
    <property type="match status" value="1"/>
</dbReference>
<dbReference type="AlphaFoldDB" id="A0A916W8M6"/>
<keyword evidence="4" id="KW-0788">Thiol protease</keyword>
<dbReference type="PROSITE" id="PS51935">
    <property type="entry name" value="NLPC_P60"/>
    <property type="match status" value="1"/>
</dbReference>
<evidence type="ECO:0000313" key="6">
    <source>
        <dbReference type="EMBL" id="GGA75857.1"/>
    </source>
</evidence>
<dbReference type="GO" id="GO:0008234">
    <property type="term" value="F:cysteine-type peptidase activity"/>
    <property type="evidence" value="ECO:0007669"/>
    <property type="project" value="UniProtKB-KW"/>
</dbReference>
<evidence type="ECO:0000313" key="7">
    <source>
        <dbReference type="Proteomes" id="UP000636264"/>
    </source>
</evidence>
<keyword evidence="2" id="KW-0645">Protease</keyword>
<feature type="domain" description="NlpC/P60" evidence="5">
    <location>
        <begin position="7"/>
        <end position="146"/>
    </location>
</feature>
<dbReference type="Gene3D" id="3.90.1720.10">
    <property type="entry name" value="endopeptidase domain like (from Nostoc punctiforme)"/>
    <property type="match status" value="1"/>
</dbReference>
<name>A0A916W8M6_9HYPH</name>
<accession>A0A916W8M6</accession>